<feature type="domain" description="Recombinase" evidence="3">
    <location>
        <begin position="176"/>
        <end position="321"/>
    </location>
</feature>
<keyword evidence="1" id="KW-0175">Coiled coil</keyword>
<dbReference type="Proteomes" id="UP000003561">
    <property type="component" value="Unassembled WGS sequence"/>
</dbReference>
<dbReference type="InterPro" id="IPR036162">
    <property type="entry name" value="Resolvase-like_N_sf"/>
</dbReference>
<dbReference type="Gene3D" id="3.90.1750.20">
    <property type="entry name" value="Putative Large Serine Recombinase, Chain B, Domain 2"/>
    <property type="match status" value="1"/>
</dbReference>
<reference evidence="4 5" key="2">
    <citation type="submission" date="2009-03" db="EMBL/GenBank/DDBJ databases">
        <title>Draft genome sequence of Roseburia inulinivorans (DSM 16841).</title>
        <authorList>
            <person name="Sudarsanam P."/>
            <person name="Ley R."/>
            <person name="Guruge J."/>
            <person name="Turnbaugh P.J."/>
            <person name="Mahowald M."/>
            <person name="Liep D."/>
            <person name="Gordon J."/>
        </authorList>
    </citation>
    <scope>NUCLEOTIDE SEQUENCE [LARGE SCALE GENOMIC DNA]</scope>
    <source>
        <strain evidence="4 5">DSM 16841</strain>
    </source>
</reference>
<dbReference type="InterPro" id="IPR006119">
    <property type="entry name" value="Resolv_N"/>
</dbReference>
<evidence type="ECO:0000259" key="2">
    <source>
        <dbReference type="PROSITE" id="PS51736"/>
    </source>
</evidence>
<dbReference type="PROSITE" id="PS51736">
    <property type="entry name" value="RECOMBINASES_3"/>
    <property type="match status" value="1"/>
</dbReference>
<sequence>MREQSGRKECFFMPKYKATAYIRLSYTDDHSSESDSVSNQRKLIENFVERNPDIEVVSEKIDDGYSGIIFDRPAFKEMMQDVTDGNINCVIVKDLSRLGREYIETGRYLRRVFPAYGVRFIAITDSIDTAHDSSDDLTVSVKNIMNEAYCRDISIKTRTSLDVKRRNGDFVGAFPVYGYMKAEDNKNLLVPDPYAARVVCDIFRMRLEGASASKIASELNRLGILSPLAYKKNNGLPYAKKGYADKADCKWSATTIIRILQDETYTGTLVQGKQGTPHYKIKQMEQRPASEWVRVPDAHEALIARQDFDLVQRIKGLDTRTSPNEDTVYLFSGILICGCCGSRMTRKTNRANGKEYHYYYCPTGKKKGCAHPVMLKESSLIDCVRDSLKAYIGNIASLEALLTGIDQSSINQALAKEYSDHITDNERRLEQVLEFKARLYESLVGGMLTKEEYASYKAKYTKQAEDIRESIRVLKEKLTEVLENRSERNRWISQFTQFSTLETLDRRALIHMVQSIRVRGKKELDITFTHEDEYKKALQLLALAAQQKDYEQRKVG</sequence>
<dbReference type="InterPro" id="IPR038109">
    <property type="entry name" value="DNA_bind_recomb_sf"/>
</dbReference>
<evidence type="ECO:0000313" key="5">
    <source>
        <dbReference type="Proteomes" id="UP000003561"/>
    </source>
</evidence>
<dbReference type="InterPro" id="IPR025827">
    <property type="entry name" value="Zn_ribbon_recom_dom"/>
</dbReference>
<gene>
    <name evidence="4" type="ORF">ROSEINA2194_00625</name>
</gene>
<dbReference type="SUPFAM" id="SSF53041">
    <property type="entry name" value="Resolvase-like"/>
    <property type="match status" value="1"/>
</dbReference>
<dbReference type="GO" id="GO:0000150">
    <property type="term" value="F:DNA strand exchange activity"/>
    <property type="evidence" value="ECO:0007669"/>
    <property type="project" value="InterPro"/>
</dbReference>
<name>C0FPH3_9FIRM</name>
<dbReference type="eggNOG" id="COG1961">
    <property type="taxonomic scope" value="Bacteria"/>
</dbReference>
<comment type="caution">
    <text evidence="4">The sequence shown here is derived from an EMBL/GenBank/DDBJ whole genome shotgun (WGS) entry which is preliminary data.</text>
</comment>
<dbReference type="Pfam" id="PF13408">
    <property type="entry name" value="Zn_ribbon_recom"/>
    <property type="match status" value="1"/>
</dbReference>
<reference evidence="4 5" key="1">
    <citation type="submission" date="2009-02" db="EMBL/GenBank/DDBJ databases">
        <authorList>
            <person name="Fulton L."/>
            <person name="Clifton S."/>
            <person name="Fulton B."/>
            <person name="Xu J."/>
            <person name="Minx P."/>
            <person name="Pepin K.H."/>
            <person name="Johnson M."/>
            <person name="Bhonagiri V."/>
            <person name="Nash W.E."/>
            <person name="Mardis E.R."/>
            <person name="Wilson R.K."/>
        </authorList>
    </citation>
    <scope>NUCLEOTIDE SEQUENCE [LARGE SCALE GENOMIC DNA]</scope>
    <source>
        <strain evidence="4 5">DSM 16841</strain>
    </source>
</reference>
<dbReference type="GO" id="GO:0003677">
    <property type="term" value="F:DNA binding"/>
    <property type="evidence" value="ECO:0007669"/>
    <property type="project" value="InterPro"/>
</dbReference>
<dbReference type="Gene3D" id="3.40.50.1390">
    <property type="entry name" value="Resolvase, N-terminal catalytic domain"/>
    <property type="match status" value="1"/>
</dbReference>
<evidence type="ECO:0000259" key="3">
    <source>
        <dbReference type="PROSITE" id="PS51737"/>
    </source>
</evidence>
<dbReference type="Pfam" id="PF07508">
    <property type="entry name" value="Recombinase"/>
    <property type="match status" value="1"/>
</dbReference>
<evidence type="ECO:0000313" key="4">
    <source>
        <dbReference type="EMBL" id="EEG95428.1"/>
    </source>
</evidence>
<dbReference type="InterPro" id="IPR050639">
    <property type="entry name" value="SSR_resolvase"/>
</dbReference>
<evidence type="ECO:0000256" key="1">
    <source>
        <dbReference type="SAM" id="Coils"/>
    </source>
</evidence>
<dbReference type="AlphaFoldDB" id="C0FPH3"/>
<dbReference type="PANTHER" id="PTHR30461:SF23">
    <property type="entry name" value="DNA RECOMBINASE-RELATED"/>
    <property type="match status" value="1"/>
</dbReference>
<dbReference type="PROSITE" id="PS51737">
    <property type="entry name" value="RECOMBINASE_DNA_BIND"/>
    <property type="match status" value="1"/>
</dbReference>
<feature type="domain" description="Resolvase/invertase-type recombinase catalytic" evidence="2">
    <location>
        <begin position="17"/>
        <end position="168"/>
    </location>
</feature>
<dbReference type="EMBL" id="ACFY01000031">
    <property type="protein sequence ID" value="EEG95428.1"/>
    <property type="molecule type" value="Genomic_DNA"/>
</dbReference>
<organism evidence="4 5">
    <name type="scientific">Roseburia inulinivorans DSM 16841</name>
    <dbReference type="NCBI Taxonomy" id="622312"/>
    <lineage>
        <taxon>Bacteria</taxon>
        <taxon>Bacillati</taxon>
        <taxon>Bacillota</taxon>
        <taxon>Clostridia</taxon>
        <taxon>Lachnospirales</taxon>
        <taxon>Lachnospiraceae</taxon>
        <taxon>Roseburia</taxon>
    </lineage>
</organism>
<dbReference type="Pfam" id="PF00239">
    <property type="entry name" value="Resolvase"/>
    <property type="match status" value="1"/>
</dbReference>
<dbReference type="InterPro" id="IPR011109">
    <property type="entry name" value="DNA_bind_recombinase_dom"/>
</dbReference>
<feature type="coiled-coil region" evidence="1">
    <location>
        <begin position="457"/>
        <end position="484"/>
    </location>
</feature>
<dbReference type="SMART" id="SM00857">
    <property type="entry name" value="Resolvase"/>
    <property type="match status" value="1"/>
</dbReference>
<dbReference type="PANTHER" id="PTHR30461">
    <property type="entry name" value="DNA-INVERTASE FROM LAMBDOID PROPHAGE"/>
    <property type="match status" value="1"/>
</dbReference>
<proteinExistence type="predicted"/>
<accession>C0FPH3</accession>
<protein>
    <submittedName>
        <fullName evidence="4">Resolvase, N-terminal domain protein</fullName>
    </submittedName>
</protein>